<name>A0ABX7C3U8_9HYPH</name>
<gene>
    <name evidence="2" type="ORF">JI748_14350</name>
</gene>
<accession>A0ABX7C3U8</accession>
<evidence type="ECO:0000259" key="1">
    <source>
        <dbReference type="Pfam" id="PF13400"/>
    </source>
</evidence>
<dbReference type="Pfam" id="PF13400">
    <property type="entry name" value="Tad"/>
    <property type="match status" value="1"/>
</dbReference>
<dbReference type="InterPro" id="IPR028087">
    <property type="entry name" value="Tad_N"/>
</dbReference>
<keyword evidence="3" id="KW-1185">Reference proteome</keyword>
<feature type="domain" description="Putative Flp pilus-assembly TadG-like N-terminal" evidence="1">
    <location>
        <begin position="12"/>
        <end position="59"/>
    </location>
</feature>
<evidence type="ECO:0000313" key="3">
    <source>
        <dbReference type="Proteomes" id="UP000595857"/>
    </source>
</evidence>
<sequence>MSLRRFLRDRSGNMAILFALGFSASAAMSVIAIDTAALYHERRELQAGVDLAAIYAVADAAHAGTRAQAALRDAGLLD</sequence>
<reference evidence="2 3" key="1">
    <citation type="submission" date="2021-01" db="EMBL/GenBank/DDBJ databases">
        <title>Genome seq and assembly of Devosia sp. LEGU1.</title>
        <authorList>
            <person name="Chhetri G."/>
        </authorList>
    </citation>
    <scope>NUCLEOTIDE SEQUENCE [LARGE SCALE GENOMIC DNA]</scope>
    <source>
        <strain evidence="2 3">LEGU1</strain>
    </source>
</reference>
<dbReference type="RefSeq" id="WP_201632087.1">
    <property type="nucleotide sequence ID" value="NZ_CP068046.1"/>
</dbReference>
<evidence type="ECO:0000313" key="2">
    <source>
        <dbReference type="EMBL" id="QQR38915.1"/>
    </source>
</evidence>
<dbReference type="Proteomes" id="UP000595857">
    <property type="component" value="Chromosome"/>
</dbReference>
<dbReference type="EMBL" id="CP068046">
    <property type="protein sequence ID" value="QQR38915.1"/>
    <property type="molecule type" value="Genomic_DNA"/>
</dbReference>
<organism evidence="2 3">
    <name type="scientific">Devosia rhizoryzae</name>
    <dbReference type="NCBI Taxonomy" id="2774137"/>
    <lineage>
        <taxon>Bacteria</taxon>
        <taxon>Pseudomonadati</taxon>
        <taxon>Pseudomonadota</taxon>
        <taxon>Alphaproteobacteria</taxon>
        <taxon>Hyphomicrobiales</taxon>
        <taxon>Devosiaceae</taxon>
        <taxon>Devosia</taxon>
    </lineage>
</organism>
<proteinExistence type="predicted"/>
<protein>
    <recommendedName>
        <fullName evidence="1">Putative Flp pilus-assembly TadG-like N-terminal domain-containing protein</fullName>
    </recommendedName>
</protein>